<reference evidence="1" key="1">
    <citation type="submission" date="2014-11" db="EMBL/GenBank/DDBJ databases">
        <authorList>
            <person name="Amaro Gonzalez C."/>
        </authorList>
    </citation>
    <scope>NUCLEOTIDE SEQUENCE</scope>
</reference>
<dbReference type="AlphaFoldDB" id="A0A0E9PSW6"/>
<sequence length="41" mass="4415">MATPALSAHHSELTGAVLKGHFTYSIPALTHCLLKYHLGVK</sequence>
<organism evidence="1">
    <name type="scientific">Anguilla anguilla</name>
    <name type="common">European freshwater eel</name>
    <name type="synonym">Muraena anguilla</name>
    <dbReference type="NCBI Taxonomy" id="7936"/>
    <lineage>
        <taxon>Eukaryota</taxon>
        <taxon>Metazoa</taxon>
        <taxon>Chordata</taxon>
        <taxon>Craniata</taxon>
        <taxon>Vertebrata</taxon>
        <taxon>Euteleostomi</taxon>
        <taxon>Actinopterygii</taxon>
        <taxon>Neopterygii</taxon>
        <taxon>Teleostei</taxon>
        <taxon>Anguilliformes</taxon>
        <taxon>Anguillidae</taxon>
        <taxon>Anguilla</taxon>
    </lineage>
</organism>
<dbReference type="EMBL" id="GBXM01100983">
    <property type="protein sequence ID" value="JAH07594.1"/>
    <property type="molecule type" value="Transcribed_RNA"/>
</dbReference>
<reference evidence="1" key="2">
    <citation type="journal article" date="2015" name="Fish Shellfish Immunol.">
        <title>Early steps in the European eel (Anguilla anguilla)-Vibrio vulnificus interaction in the gills: Role of the RtxA13 toxin.</title>
        <authorList>
            <person name="Callol A."/>
            <person name="Pajuelo D."/>
            <person name="Ebbesson L."/>
            <person name="Teles M."/>
            <person name="MacKenzie S."/>
            <person name="Amaro C."/>
        </authorList>
    </citation>
    <scope>NUCLEOTIDE SEQUENCE</scope>
</reference>
<name>A0A0E9PSW6_ANGAN</name>
<protein>
    <submittedName>
        <fullName evidence="1">Uncharacterized protein</fullName>
    </submittedName>
</protein>
<evidence type="ECO:0000313" key="1">
    <source>
        <dbReference type="EMBL" id="JAH07594.1"/>
    </source>
</evidence>
<proteinExistence type="predicted"/>
<accession>A0A0E9PSW6</accession>